<sequence length="186" mass="20425">MHKLRTIEMSRLTVGEFKASRKIPLVVVLDDVRSAYNVGSVFRTGDAFRIERVCLCGITATPPSAEIHKTALGGEDSVDWTYYKDTADCVAALRERGYSVWSVEQVDHSVKLNRLDEVTIPGADGHGGVAVVFGNEVKGVRQDIVDMSDACLEIPQFGTKHSLNVSVTAGIVIWEFARRLMTSLRG</sequence>
<dbReference type="GO" id="GO:0006396">
    <property type="term" value="P:RNA processing"/>
    <property type="evidence" value="ECO:0007669"/>
    <property type="project" value="InterPro"/>
</dbReference>
<dbReference type="InterPro" id="IPR004441">
    <property type="entry name" value="rRNA_MeTrfase_TrmH"/>
</dbReference>
<organism evidence="4 5">
    <name type="scientific">Prevotella lacticifex</name>
    <dbReference type="NCBI Taxonomy" id="2854755"/>
    <lineage>
        <taxon>Bacteria</taxon>
        <taxon>Pseudomonadati</taxon>
        <taxon>Bacteroidota</taxon>
        <taxon>Bacteroidia</taxon>
        <taxon>Bacteroidales</taxon>
        <taxon>Prevotellaceae</taxon>
        <taxon>Prevotella</taxon>
    </lineage>
</organism>
<dbReference type="InterPro" id="IPR029026">
    <property type="entry name" value="tRNA_m1G_MTases_N"/>
</dbReference>
<dbReference type="PANTHER" id="PTHR46429:SF1">
    <property type="entry name" value="23S RRNA (GUANOSINE-2'-O-)-METHYLTRANSFERASE RLMB"/>
    <property type="match status" value="1"/>
</dbReference>
<dbReference type="RefSeq" id="WP_223926749.1">
    <property type="nucleotide sequence ID" value="NZ_BPTU01000002.1"/>
</dbReference>
<evidence type="ECO:0000313" key="4">
    <source>
        <dbReference type="EMBL" id="GJG59968.1"/>
    </source>
</evidence>
<dbReference type="Proteomes" id="UP000825483">
    <property type="component" value="Unassembled WGS sequence"/>
</dbReference>
<evidence type="ECO:0000256" key="1">
    <source>
        <dbReference type="ARBA" id="ARBA00022603"/>
    </source>
</evidence>
<dbReference type="Pfam" id="PF00588">
    <property type="entry name" value="SpoU_methylase"/>
    <property type="match status" value="1"/>
</dbReference>
<dbReference type="PANTHER" id="PTHR46429">
    <property type="entry name" value="23S RRNA (GUANOSINE-2'-O-)-METHYLTRANSFERASE RLMB"/>
    <property type="match status" value="1"/>
</dbReference>
<feature type="domain" description="tRNA/rRNA methyltransferase SpoU type" evidence="3">
    <location>
        <begin position="25"/>
        <end position="173"/>
    </location>
</feature>
<keyword evidence="2" id="KW-0808">Transferase</keyword>
<dbReference type="GO" id="GO:0008173">
    <property type="term" value="F:RNA methyltransferase activity"/>
    <property type="evidence" value="ECO:0007669"/>
    <property type="project" value="InterPro"/>
</dbReference>
<keyword evidence="5" id="KW-1185">Reference proteome</keyword>
<evidence type="ECO:0000256" key="2">
    <source>
        <dbReference type="ARBA" id="ARBA00022679"/>
    </source>
</evidence>
<dbReference type="InterPro" id="IPR001537">
    <property type="entry name" value="SpoU_MeTrfase"/>
</dbReference>
<dbReference type="SUPFAM" id="SSF75217">
    <property type="entry name" value="alpha/beta knot"/>
    <property type="match status" value="1"/>
</dbReference>
<keyword evidence="1 4" id="KW-0489">Methyltransferase</keyword>
<dbReference type="EMBL" id="BPUB01000002">
    <property type="protein sequence ID" value="GJG59968.1"/>
    <property type="molecule type" value="Genomic_DNA"/>
</dbReference>
<reference evidence="4" key="1">
    <citation type="journal article" date="2022" name="Int. J. Syst. Evol. Microbiol.">
        <title>Prevotella lacticifex sp. nov., isolated from the rumen of cows.</title>
        <authorList>
            <person name="Shinkai T."/>
            <person name="Ikeyama N."/>
            <person name="Kumagai M."/>
            <person name="Ohmori H."/>
            <person name="Sakamoto M."/>
            <person name="Ohkuma M."/>
            <person name="Mitsumori M."/>
        </authorList>
    </citation>
    <scope>NUCLEOTIDE SEQUENCE</scope>
    <source>
        <strain evidence="4">R5076</strain>
    </source>
</reference>
<dbReference type="GO" id="GO:0005829">
    <property type="term" value="C:cytosol"/>
    <property type="evidence" value="ECO:0007669"/>
    <property type="project" value="TreeGrafter"/>
</dbReference>
<dbReference type="Gene3D" id="3.40.1280.10">
    <property type="match status" value="1"/>
</dbReference>
<evidence type="ECO:0000259" key="3">
    <source>
        <dbReference type="Pfam" id="PF00588"/>
    </source>
</evidence>
<accession>A0A9R1CC90</accession>
<dbReference type="GO" id="GO:0003723">
    <property type="term" value="F:RNA binding"/>
    <property type="evidence" value="ECO:0007669"/>
    <property type="project" value="InterPro"/>
</dbReference>
<name>A0A9R1CC90_9BACT</name>
<dbReference type="GO" id="GO:0032259">
    <property type="term" value="P:methylation"/>
    <property type="evidence" value="ECO:0007669"/>
    <property type="project" value="UniProtKB-KW"/>
</dbReference>
<evidence type="ECO:0000313" key="5">
    <source>
        <dbReference type="Proteomes" id="UP000825483"/>
    </source>
</evidence>
<gene>
    <name evidence="4" type="ORF">PRLR5076_28190</name>
</gene>
<protein>
    <submittedName>
        <fullName evidence="4">tRNA/rRNA methyltransferase</fullName>
    </submittedName>
</protein>
<dbReference type="InterPro" id="IPR029028">
    <property type="entry name" value="Alpha/beta_knot_MTases"/>
</dbReference>
<proteinExistence type="predicted"/>
<dbReference type="GeneID" id="72465990"/>
<dbReference type="AlphaFoldDB" id="A0A9R1CC90"/>
<comment type="caution">
    <text evidence="4">The sequence shown here is derived from an EMBL/GenBank/DDBJ whole genome shotgun (WGS) entry which is preliminary data.</text>
</comment>
<dbReference type="CDD" id="cd18097">
    <property type="entry name" value="SpoU-like"/>
    <property type="match status" value="1"/>
</dbReference>